<evidence type="ECO:0000313" key="1">
    <source>
        <dbReference type="EMBL" id="WJZ99297.1"/>
    </source>
</evidence>
<evidence type="ECO:0000313" key="2">
    <source>
        <dbReference type="Proteomes" id="UP001227230"/>
    </source>
</evidence>
<dbReference type="Proteomes" id="UP001227230">
    <property type="component" value="Chromosome 12"/>
</dbReference>
<dbReference type="EMBL" id="CP126659">
    <property type="protein sequence ID" value="WJZ99297.1"/>
    <property type="molecule type" value="Genomic_DNA"/>
</dbReference>
<protein>
    <recommendedName>
        <fullName evidence="3">Retrovirus-related Pol polyprotein from transposon RE1</fullName>
    </recommendedName>
</protein>
<evidence type="ECO:0008006" key="3">
    <source>
        <dbReference type="Google" id="ProtNLM"/>
    </source>
</evidence>
<accession>A0ABY9CVD7</accession>
<organism evidence="1 2">
    <name type="scientific">Vitis vinifera</name>
    <name type="common">Grape</name>
    <dbReference type="NCBI Taxonomy" id="29760"/>
    <lineage>
        <taxon>Eukaryota</taxon>
        <taxon>Viridiplantae</taxon>
        <taxon>Streptophyta</taxon>
        <taxon>Embryophyta</taxon>
        <taxon>Tracheophyta</taxon>
        <taxon>Spermatophyta</taxon>
        <taxon>Magnoliopsida</taxon>
        <taxon>eudicotyledons</taxon>
        <taxon>Gunneridae</taxon>
        <taxon>Pentapetalae</taxon>
        <taxon>rosids</taxon>
        <taxon>Vitales</taxon>
        <taxon>Vitaceae</taxon>
        <taxon>Viteae</taxon>
        <taxon>Vitis</taxon>
    </lineage>
</organism>
<gene>
    <name evidence="1" type="ORF">VitviT2T_017753</name>
</gene>
<sequence>MHEPQKPHWNATIRILKYIKGAPGQGLLFPFTSNLALKDFCDSDWGGCRATRRSITRYCVFLGNYLIS</sequence>
<dbReference type="PANTHER" id="PTHR11439">
    <property type="entry name" value="GAG-POL-RELATED RETROTRANSPOSON"/>
    <property type="match status" value="1"/>
</dbReference>
<name>A0ABY9CVD7_VITVI</name>
<dbReference type="PANTHER" id="PTHR11439:SF487">
    <property type="entry name" value="RNA-DIRECTED DNA POLYMERASE"/>
    <property type="match status" value="1"/>
</dbReference>
<keyword evidence="2" id="KW-1185">Reference proteome</keyword>
<proteinExistence type="predicted"/>
<reference evidence="1 2" key="1">
    <citation type="journal article" date="2023" name="Hortic Res">
        <title>The complete reference genome for grapevine (Vitis vinifera L.) genetics and breeding.</title>
        <authorList>
            <person name="Shi X."/>
            <person name="Cao S."/>
            <person name="Wang X."/>
            <person name="Huang S."/>
            <person name="Wang Y."/>
            <person name="Liu Z."/>
            <person name="Liu W."/>
            <person name="Leng X."/>
            <person name="Peng Y."/>
            <person name="Wang N."/>
            <person name="Wang Y."/>
            <person name="Ma Z."/>
            <person name="Xu X."/>
            <person name="Zhang F."/>
            <person name="Xue H."/>
            <person name="Zhong H."/>
            <person name="Wang Y."/>
            <person name="Zhang K."/>
            <person name="Velt A."/>
            <person name="Avia K."/>
            <person name="Holtgrawe D."/>
            <person name="Grimplet J."/>
            <person name="Matus J.T."/>
            <person name="Ware D."/>
            <person name="Wu X."/>
            <person name="Wang H."/>
            <person name="Liu C."/>
            <person name="Fang Y."/>
            <person name="Rustenholz C."/>
            <person name="Cheng Z."/>
            <person name="Xiao H."/>
            <person name="Zhou Y."/>
        </authorList>
    </citation>
    <scope>NUCLEOTIDE SEQUENCE [LARGE SCALE GENOMIC DNA]</scope>
    <source>
        <strain evidence="2">cv. Pinot noir / PN40024</strain>
        <tissue evidence="1">Leaf</tissue>
    </source>
</reference>